<name>A0A8J4EZL5_9CHLO</name>
<evidence type="ECO:0000313" key="2">
    <source>
        <dbReference type="EMBL" id="GIL51864.1"/>
    </source>
</evidence>
<reference evidence="2" key="1">
    <citation type="journal article" date="2021" name="Proc. Natl. Acad. Sci. U.S.A.">
        <title>Three genomes in the algal genus Volvox reveal the fate of a haploid sex-determining region after a transition to homothallism.</title>
        <authorList>
            <person name="Yamamoto K."/>
            <person name="Hamaji T."/>
            <person name="Kawai-Toyooka H."/>
            <person name="Matsuzaki R."/>
            <person name="Takahashi F."/>
            <person name="Nishimura Y."/>
            <person name="Kawachi M."/>
            <person name="Noguchi H."/>
            <person name="Minakuchi Y."/>
            <person name="Umen J.G."/>
            <person name="Toyoda A."/>
            <person name="Nozaki H."/>
        </authorList>
    </citation>
    <scope>NUCLEOTIDE SEQUENCE</scope>
    <source>
        <strain evidence="2">NIES-3780</strain>
    </source>
</reference>
<proteinExistence type="predicted"/>
<comment type="caution">
    <text evidence="2">The sequence shown here is derived from an EMBL/GenBank/DDBJ whole genome shotgun (WGS) entry which is preliminary data.</text>
</comment>
<evidence type="ECO:0000256" key="1">
    <source>
        <dbReference type="SAM" id="MobiDB-lite"/>
    </source>
</evidence>
<feature type="compositionally biased region" description="Basic and acidic residues" evidence="1">
    <location>
        <begin position="50"/>
        <end position="60"/>
    </location>
</feature>
<sequence length="142" mass="15784">EECYLSCSYYRLISKSARRKKGGETIRAPEDDVITANIHKLFHPALSGSKIRDPSSEAKKQRSGLEAAEEQLQCQVGDSMAQLEDLHKQLKWMQAEKEEQIAAIQRKATVSQAELEALHCRCKICTVILGAEVALPTFGSIP</sequence>
<keyword evidence="3" id="KW-1185">Reference proteome</keyword>
<dbReference type="AlphaFoldDB" id="A0A8J4EZL5"/>
<dbReference type="EMBL" id="BNCO01000011">
    <property type="protein sequence ID" value="GIL51864.1"/>
    <property type="molecule type" value="Genomic_DNA"/>
</dbReference>
<dbReference type="Proteomes" id="UP000747399">
    <property type="component" value="Unassembled WGS sequence"/>
</dbReference>
<gene>
    <name evidence="2" type="ORF">Vafri_7772</name>
</gene>
<feature type="non-terminal residue" evidence="2">
    <location>
        <position position="142"/>
    </location>
</feature>
<accession>A0A8J4EZL5</accession>
<protein>
    <submittedName>
        <fullName evidence="2">Uncharacterized protein</fullName>
    </submittedName>
</protein>
<feature type="region of interest" description="Disordered" evidence="1">
    <location>
        <begin position="46"/>
        <end position="66"/>
    </location>
</feature>
<organism evidence="2 3">
    <name type="scientific">Volvox africanus</name>
    <dbReference type="NCBI Taxonomy" id="51714"/>
    <lineage>
        <taxon>Eukaryota</taxon>
        <taxon>Viridiplantae</taxon>
        <taxon>Chlorophyta</taxon>
        <taxon>core chlorophytes</taxon>
        <taxon>Chlorophyceae</taxon>
        <taxon>CS clade</taxon>
        <taxon>Chlamydomonadales</taxon>
        <taxon>Volvocaceae</taxon>
        <taxon>Volvox</taxon>
    </lineage>
</organism>
<evidence type="ECO:0000313" key="3">
    <source>
        <dbReference type="Proteomes" id="UP000747399"/>
    </source>
</evidence>